<accession>A0A174HW61</accession>
<evidence type="ECO:0000313" key="1">
    <source>
        <dbReference type="EMBL" id="CUO77557.1"/>
    </source>
</evidence>
<evidence type="ECO:0000313" key="2">
    <source>
        <dbReference type="Proteomes" id="UP000095679"/>
    </source>
</evidence>
<proteinExistence type="predicted"/>
<organism evidence="1 2">
    <name type="scientific">Anaerobutyricum hallii</name>
    <dbReference type="NCBI Taxonomy" id="39488"/>
    <lineage>
        <taxon>Bacteria</taxon>
        <taxon>Bacillati</taxon>
        <taxon>Bacillota</taxon>
        <taxon>Clostridia</taxon>
        <taxon>Lachnospirales</taxon>
        <taxon>Lachnospiraceae</taxon>
        <taxon>Anaerobutyricum</taxon>
    </lineage>
</organism>
<name>A0A174HW61_9FIRM</name>
<dbReference type="EMBL" id="CYZL01000024">
    <property type="protein sequence ID" value="CUO77557.1"/>
    <property type="molecule type" value="Genomic_DNA"/>
</dbReference>
<sequence length="212" mass="25193">MRSVNVTYKIYEFSELSEDAKAKVKKWYLDNFYQNEEFSDICKEDLSHRFPKSDLKVQYSLSYCQGDGLNVYGTLNLKDVLYNLSITPLTSFKPEDSFTEKEKRTLCCYAKECGWEITLPQNHRYTYCIVDRIDFTEEWEYILTEITPPFKNLNKKLMNRFQQYIVDLFTKFCAELEAAGYHFFYSIDDEAIKNVCDINEWMFLEDGTLFSA</sequence>
<dbReference type="AlphaFoldDB" id="A0A174HW61"/>
<dbReference type="Proteomes" id="UP000095679">
    <property type="component" value="Unassembled WGS sequence"/>
</dbReference>
<reference evidence="1 2" key="1">
    <citation type="submission" date="2015-09" db="EMBL/GenBank/DDBJ databases">
        <authorList>
            <consortium name="Pathogen Informatics"/>
        </authorList>
    </citation>
    <scope>NUCLEOTIDE SEQUENCE [LARGE SCALE GENOMIC DNA]</scope>
    <source>
        <strain evidence="1 2">2789STDY5834835</strain>
    </source>
</reference>
<dbReference type="RefSeq" id="WP_055299299.1">
    <property type="nucleotide sequence ID" value="NZ_BLYK01000073.1"/>
</dbReference>
<gene>
    <name evidence="1" type="ORF">ERS852450_02400</name>
</gene>
<protein>
    <submittedName>
        <fullName evidence="1">Uncharacterized protein</fullName>
    </submittedName>
</protein>